<organism evidence="2 3">
    <name type="scientific">Roseovarius nubinhibens (strain ATCC BAA-591 / DSM 15170 / ISM)</name>
    <dbReference type="NCBI Taxonomy" id="89187"/>
    <lineage>
        <taxon>Bacteria</taxon>
        <taxon>Pseudomonadati</taxon>
        <taxon>Pseudomonadota</taxon>
        <taxon>Alphaproteobacteria</taxon>
        <taxon>Rhodobacterales</taxon>
        <taxon>Roseobacteraceae</taxon>
        <taxon>Roseovarius</taxon>
    </lineage>
</organism>
<dbReference type="InterPro" id="IPR027417">
    <property type="entry name" value="P-loop_NTPase"/>
</dbReference>
<sequence length="985" mass="107526">MFEPQDSPRLFGLPPGVDYSAELLAGLRTRLETQPPEAMARVTLIVNTRKMAKRLRQLCDSGPDMILPRICTLASLESVWPLPGLPDAMPPLRRKLELARLISALIDRAPDLAPRSALFDLADSLAGLMDEMHGEGVDMDAIDALDIADQSGHWARLKSFLAITRDFDDRDDCPGAEARNRLVTEALLARWQAAPPQGPVILAGSTGSRGTTQMLMQAVAALPQGAVVLPGFDYDMSDSAWNALEDRLGGEDHPQYRFRALLDQLGLAPTALPRWTETAPACPPRNAVLSMALRPAPVTDQWRSEGPLLTGIPEAMQGVTLLEAPSRRTEALAIAMRLREAAEAGTPAALITPDRDLTRQVTAALDRWRILPDDSAGTPLHRTAQGRFLRHVAALMTERLSTELLLTLLKHPLTHAGADRGAHLRLARELELHLRRKGLPFPDHEAITTWCAAKPEERQSWCDWLGDTFLAGDLPGSHPLPALAAHHSALARRIAWGSTPGADWPPSWSDPLLTPAGPQSLAVLDELALHGPHGGPASAVDFGNLLQNLLSSGEVRSAERADPLIRIWGTIEARVQGAELIILAGLNEGSWPETPGHDPWLNRALRKQAGLLLPERRIGLAAHDFQQAALGPEIWITRAVRNDEAETVVSRWLNRLQNLLSGLPDQGGVAALDGMRARGKAWLDRVDQLEAVTPTAPEPRPAPCPPRAARPSRLSVTAIKRLIRDPYAIYARHVLGLSALNPVQRVPDALMRGNALHDVLERFITETRDDDSGVTVARLMRIADEELAAQVPWAQTRMQWRARLERVADGFVADELARRTVARPAALEIATRGTLPALGFTLTAKADRLDVTPDGKVMIYDYKTGTPPSAKEQEFFDRQLLLEAALTENFGWENFGAAPVLRAAYIGLGAKAGELDAPLEDLSPADTWAQLAELIGAYMQPDKGFVSRRALQKAEDVGDYDQLARYGEWTLADDPVPIALELPDG</sequence>
<accession>A3SKV7</accession>
<evidence type="ECO:0000259" key="1">
    <source>
        <dbReference type="Pfam" id="PF12705"/>
    </source>
</evidence>
<gene>
    <name evidence="2" type="ORF">ISM_06825</name>
</gene>
<proteinExistence type="predicted"/>
<dbReference type="Gene3D" id="3.90.320.10">
    <property type="match status" value="1"/>
</dbReference>
<dbReference type="AlphaFoldDB" id="A3SKV7"/>
<evidence type="ECO:0000313" key="2">
    <source>
        <dbReference type="EMBL" id="EAP77988.1"/>
    </source>
</evidence>
<dbReference type="eggNOG" id="COG2887">
    <property type="taxonomic scope" value="Bacteria"/>
</dbReference>
<dbReference type="OrthoDB" id="9780606at2"/>
<dbReference type="Proteomes" id="UP000005954">
    <property type="component" value="Unassembled WGS sequence"/>
</dbReference>
<dbReference type="InterPro" id="IPR038726">
    <property type="entry name" value="PDDEXK_AddAB-type"/>
</dbReference>
<dbReference type="Pfam" id="PF12705">
    <property type="entry name" value="PDDEXK_1"/>
    <property type="match status" value="1"/>
</dbReference>
<keyword evidence="3" id="KW-1185">Reference proteome</keyword>
<dbReference type="HOGENOM" id="CLU_012377_0_0_5"/>
<dbReference type="RefSeq" id="WP_009813389.1">
    <property type="nucleotide sequence ID" value="NZ_CH724156.1"/>
</dbReference>
<dbReference type="EMBL" id="AALY01000001">
    <property type="protein sequence ID" value="EAP77988.1"/>
    <property type="molecule type" value="Genomic_DNA"/>
</dbReference>
<dbReference type="eggNOG" id="COG3893">
    <property type="taxonomic scope" value="Bacteria"/>
</dbReference>
<reference evidence="2 3" key="1">
    <citation type="submission" date="2005-12" db="EMBL/GenBank/DDBJ databases">
        <authorList>
            <person name="Moran M.A."/>
            <person name="Ferriera S."/>
            <person name="Johnson J."/>
            <person name="Kravitz S."/>
            <person name="Halpern A."/>
            <person name="Remington K."/>
            <person name="Beeson K."/>
            <person name="Tran B."/>
            <person name="Rogers Y.-H."/>
            <person name="Friedman R."/>
            <person name="Venter J.C."/>
        </authorList>
    </citation>
    <scope>NUCLEOTIDE SEQUENCE [LARGE SCALE GENOMIC DNA]</scope>
    <source>
        <strain evidence="3">ATCC BAA-591 / DSM 15170 / ISM</strain>
    </source>
</reference>
<comment type="caution">
    <text evidence="2">The sequence shown here is derived from an EMBL/GenBank/DDBJ whole genome shotgun (WGS) entry which is preliminary data.</text>
</comment>
<protein>
    <recommendedName>
        <fullName evidence="1">PD-(D/E)XK endonuclease-like domain-containing protein</fullName>
    </recommendedName>
</protein>
<name>A3SKV7_ROSNI</name>
<evidence type="ECO:0000313" key="3">
    <source>
        <dbReference type="Proteomes" id="UP000005954"/>
    </source>
</evidence>
<feature type="domain" description="PD-(D/E)XK endonuclease-like" evidence="1">
    <location>
        <begin position="713"/>
        <end position="930"/>
    </location>
</feature>
<dbReference type="SUPFAM" id="SSF52540">
    <property type="entry name" value="P-loop containing nucleoside triphosphate hydrolases"/>
    <property type="match status" value="1"/>
</dbReference>
<dbReference type="InterPro" id="IPR011604">
    <property type="entry name" value="PDDEXK-like_dom_sf"/>
</dbReference>
<dbReference type="STRING" id="89187.ISM_06825"/>